<dbReference type="PANTHER" id="PTHR12941">
    <property type="entry name" value="ER MEMBRANE PROTEIN COMPLEX"/>
    <property type="match status" value="1"/>
</dbReference>
<sequence length="204" mass="23050">MVGKYEIGAKAYLKAVLHAAKYKTCAVNGLLIGRVKGDGLDNFSLQILECVPLFHNHLALLPMLEVALLQVEEHFSTVDGGLQIVGYYHANERFDDFELNAVARKIGDHIIRYCPQAVILMLDHKQLAALPKSGSRKPVMQLYMRDVSRVWKQGGTTAELVFQDTTTNNLLEAYMADGRQRLVVDFDEHLDDISKDWMNRALFD</sequence>
<feature type="domain" description="MPN" evidence="2">
    <location>
        <begin position="5"/>
        <end position="144"/>
    </location>
</feature>
<evidence type="ECO:0000313" key="3">
    <source>
        <dbReference type="EMBL" id="KAH7420668.1"/>
    </source>
</evidence>
<evidence type="ECO:0000259" key="2">
    <source>
        <dbReference type="PROSITE" id="PS50249"/>
    </source>
</evidence>
<dbReference type="Pfam" id="PF03665">
    <property type="entry name" value="UPF0172"/>
    <property type="match status" value="1"/>
</dbReference>
<dbReference type="EMBL" id="CM035418">
    <property type="protein sequence ID" value="KAH7420668.1"/>
    <property type="molecule type" value="Genomic_DNA"/>
</dbReference>
<dbReference type="AlphaFoldDB" id="A0A8T2TDZ8"/>
<dbReference type="Gene3D" id="3.40.140.10">
    <property type="entry name" value="Cytidine Deaminase, domain 2"/>
    <property type="match status" value="1"/>
</dbReference>
<dbReference type="PANTHER" id="PTHR12941:SF10">
    <property type="entry name" value="ER MEMBRANE PROTEIN COMPLEX SUBUNIT 8_9 HOMOLOG"/>
    <property type="match status" value="1"/>
</dbReference>
<dbReference type="PROSITE" id="PS50249">
    <property type="entry name" value="MPN"/>
    <property type="match status" value="1"/>
</dbReference>
<comment type="caution">
    <text evidence="3">The sequence shown here is derived from an EMBL/GenBank/DDBJ whole genome shotgun (WGS) entry which is preliminary data.</text>
</comment>
<dbReference type="Proteomes" id="UP000825935">
    <property type="component" value="Chromosome 13"/>
</dbReference>
<proteinExistence type="inferred from homology"/>
<evidence type="ECO:0000313" key="4">
    <source>
        <dbReference type="Proteomes" id="UP000825935"/>
    </source>
</evidence>
<dbReference type="OMA" id="PHCAING"/>
<evidence type="ECO:0000256" key="1">
    <source>
        <dbReference type="ARBA" id="ARBA00007461"/>
    </source>
</evidence>
<keyword evidence="4" id="KW-1185">Reference proteome</keyword>
<dbReference type="InterPro" id="IPR005366">
    <property type="entry name" value="EMC8/9"/>
</dbReference>
<gene>
    <name evidence="3" type="ORF">KP509_13G016300</name>
</gene>
<comment type="similarity">
    <text evidence="1">Belongs to the EMC8/EMC9 family.</text>
</comment>
<organism evidence="3 4">
    <name type="scientific">Ceratopteris richardii</name>
    <name type="common">Triangle waterfern</name>
    <dbReference type="NCBI Taxonomy" id="49495"/>
    <lineage>
        <taxon>Eukaryota</taxon>
        <taxon>Viridiplantae</taxon>
        <taxon>Streptophyta</taxon>
        <taxon>Embryophyta</taxon>
        <taxon>Tracheophyta</taxon>
        <taxon>Polypodiopsida</taxon>
        <taxon>Polypodiidae</taxon>
        <taxon>Polypodiales</taxon>
        <taxon>Pteridineae</taxon>
        <taxon>Pteridaceae</taxon>
        <taxon>Parkerioideae</taxon>
        <taxon>Ceratopteris</taxon>
    </lineage>
</organism>
<name>A0A8T2TDZ8_CERRI</name>
<dbReference type="OrthoDB" id="194468at2759"/>
<dbReference type="InterPro" id="IPR037518">
    <property type="entry name" value="MPN"/>
</dbReference>
<protein>
    <recommendedName>
        <fullName evidence="2">MPN domain-containing protein</fullName>
    </recommendedName>
</protein>
<reference evidence="3" key="1">
    <citation type="submission" date="2021-08" db="EMBL/GenBank/DDBJ databases">
        <title>WGS assembly of Ceratopteris richardii.</title>
        <authorList>
            <person name="Marchant D.B."/>
            <person name="Chen G."/>
            <person name="Jenkins J."/>
            <person name="Shu S."/>
            <person name="Leebens-Mack J."/>
            <person name="Grimwood J."/>
            <person name="Schmutz J."/>
            <person name="Soltis P."/>
            <person name="Soltis D."/>
            <person name="Chen Z.-H."/>
        </authorList>
    </citation>
    <scope>NUCLEOTIDE SEQUENCE</scope>
    <source>
        <strain evidence="3">Whitten #5841</strain>
        <tissue evidence="3">Leaf</tissue>
    </source>
</reference>
<dbReference type="GO" id="GO:0072546">
    <property type="term" value="C:EMC complex"/>
    <property type="evidence" value="ECO:0007669"/>
    <property type="project" value="InterPro"/>
</dbReference>
<accession>A0A8T2TDZ8</accession>
<dbReference type="CDD" id="cd08060">
    <property type="entry name" value="MPN_UPF0172"/>
    <property type="match status" value="1"/>
</dbReference>